<dbReference type="SUPFAM" id="SSF56112">
    <property type="entry name" value="Protein kinase-like (PK-like)"/>
    <property type="match status" value="1"/>
</dbReference>
<dbReference type="InterPro" id="IPR011009">
    <property type="entry name" value="Kinase-like_dom_sf"/>
</dbReference>
<keyword evidence="6 7" id="KW-0067">ATP-binding</keyword>
<dbReference type="Gene3D" id="1.10.510.10">
    <property type="entry name" value="Transferase(Phosphotransferase) domain 1"/>
    <property type="match status" value="1"/>
</dbReference>
<evidence type="ECO:0000313" key="10">
    <source>
        <dbReference type="EMBL" id="QDS89454.1"/>
    </source>
</evidence>
<keyword evidence="8" id="KW-0812">Transmembrane</keyword>
<dbReference type="PROSITE" id="PS50011">
    <property type="entry name" value="PROTEIN_KINASE_DOM"/>
    <property type="match status" value="1"/>
</dbReference>
<feature type="transmembrane region" description="Helical" evidence="8">
    <location>
        <begin position="212"/>
        <end position="234"/>
    </location>
</feature>
<evidence type="ECO:0000256" key="7">
    <source>
        <dbReference type="PROSITE-ProRule" id="PRU10141"/>
    </source>
</evidence>
<dbReference type="PANTHER" id="PTHR43289">
    <property type="entry name" value="MITOGEN-ACTIVATED PROTEIN KINASE KINASE KINASE 20-RELATED"/>
    <property type="match status" value="1"/>
</dbReference>
<dbReference type="Proteomes" id="UP000319557">
    <property type="component" value="Chromosome"/>
</dbReference>
<dbReference type="SMART" id="SM00220">
    <property type="entry name" value="S_TKc"/>
    <property type="match status" value="1"/>
</dbReference>
<evidence type="ECO:0000313" key="11">
    <source>
        <dbReference type="Proteomes" id="UP000319557"/>
    </source>
</evidence>
<organism evidence="10 11">
    <name type="scientific">Rosistilla ulvae</name>
    <dbReference type="NCBI Taxonomy" id="1930277"/>
    <lineage>
        <taxon>Bacteria</taxon>
        <taxon>Pseudomonadati</taxon>
        <taxon>Planctomycetota</taxon>
        <taxon>Planctomycetia</taxon>
        <taxon>Pirellulales</taxon>
        <taxon>Pirellulaceae</taxon>
        <taxon>Rosistilla</taxon>
    </lineage>
</organism>
<dbReference type="InterPro" id="IPR008271">
    <property type="entry name" value="Ser/Thr_kinase_AS"/>
</dbReference>
<evidence type="ECO:0000256" key="5">
    <source>
        <dbReference type="ARBA" id="ARBA00022777"/>
    </source>
</evidence>
<dbReference type="PANTHER" id="PTHR43289:SF6">
    <property type="entry name" value="SERINE_THREONINE-PROTEIN KINASE NEKL-3"/>
    <property type="match status" value="1"/>
</dbReference>
<evidence type="ECO:0000256" key="6">
    <source>
        <dbReference type="ARBA" id="ARBA00022840"/>
    </source>
</evidence>
<evidence type="ECO:0000256" key="2">
    <source>
        <dbReference type="ARBA" id="ARBA00022527"/>
    </source>
</evidence>
<dbReference type="Pfam" id="PF00069">
    <property type="entry name" value="Pkinase"/>
    <property type="match status" value="1"/>
</dbReference>
<name>A0A517M3M2_9BACT</name>
<accession>A0A517M3M2</accession>
<dbReference type="RefSeq" id="WP_145347180.1">
    <property type="nucleotide sequence ID" value="NZ_CP036261.1"/>
</dbReference>
<evidence type="ECO:0000256" key="4">
    <source>
        <dbReference type="ARBA" id="ARBA00022741"/>
    </source>
</evidence>
<feature type="transmembrane region" description="Helical" evidence="8">
    <location>
        <begin position="118"/>
        <end position="141"/>
    </location>
</feature>
<evidence type="ECO:0000256" key="1">
    <source>
        <dbReference type="ARBA" id="ARBA00012513"/>
    </source>
</evidence>
<evidence type="ECO:0000256" key="8">
    <source>
        <dbReference type="SAM" id="Phobius"/>
    </source>
</evidence>
<keyword evidence="8" id="KW-1133">Transmembrane helix</keyword>
<proteinExistence type="predicted"/>
<dbReference type="InterPro" id="IPR000719">
    <property type="entry name" value="Prot_kinase_dom"/>
</dbReference>
<dbReference type="GO" id="GO:0004674">
    <property type="term" value="F:protein serine/threonine kinase activity"/>
    <property type="evidence" value="ECO:0007669"/>
    <property type="project" value="UniProtKB-KW"/>
</dbReference>
<feature type="transmembrane region" description="Helical" evidence="8">
    <location>
        <begin position="56"/>
        <end position="74"/>
    </location>
</feature>
<dbReference type="Gene3D" id="3.30.200.20">
    <property type="entry name" value="Phosphorylase Kinase, domain 1"/>
    <property type="match status" value="1"/>
</dbReference>
<evidence type="ECO:0000256" key="3">
    <source>
        <dbReference type="ARBA" id="ARBA00022679"/>
    </source>
</evidence>
<keyword evidence="5 10" id="KW-0418">Kinase</keyword>
<dbReference type="OrthoDB" id="6111975at2"/>
<evidence type="ECO:0000259" key="9">
    <source>
        <dbReference type="PROSITE" id="PS50011"/>
    </source>
</evidence>
<dbReference type="CDD" id="cd14014">
    <property type="entry name" value="STKc_PknB_like"/>
    <property type="match status" value="1"/>
</dbReference>
<dbReference type="FunFam" id="1.10.510.10:FF:000021">
    <property type="entry name" value="Serine/threonine protein kinase"/>
    <property type="match status" value="1"/>
</dbReference>
<dbReference type="GO" id="GO:0005524">
    <property type="term" value="F:ATP binding"/>
    <property type="evidence" value="ECO:0007669"/>
    <property type="project" value="UniProtKB-UniRule"/>
</dbReference>
<dbReference type="PROSITE" id="PS00108">
    <property type="entry name" value="PROTEIN_KINASE_ST"/>
    <property type="match status" value="1"/>
</dbReference>
<feature type="transmembrane region" description="Helical" evidence="8">
    <location>
        <begin position="173"/>
        <end position="192"/>
    </location>
</feature>
<dbReference type="EMBL" id="CP036261">
    <property type="protein sequence ID" value="QDS89454.1"/>
    <property type="molecule type" value="Genomic_DNA"/>
</dbReference>
<keyword evidence="3 10" id="KW-0808">Transferase</keyword>
<keyword evidence="11" id="KW-1185">Reference proteome</keyword>
<dbReference type="KEGG" id="ruv:EC9_36540"/>
<reference evidence="10 11" key="1">
    <citation type="submission" date="2019-02" db="EMBL/GenBank/DDBJ databases">
        <title>Deep-cultivation of Planctomycetes and their phenomic and genomic characterization uncovers novel biology.</title>
        <authorList>
            <person name="Wiegand S."/>
            <person name="Jogler M."/>
            <person name="Boedeker C."/>
            <person name="Pinto D."/>
            <person name="Vollmers J."/>
            <person name="Rivas-Marin E."/>
            <person name="Kohn T."/>
            <person name="Peeters S.H."/>
            <person name="Heuer A."/>
            <person name="Rast P."/>
            <person name="Oberbeckmann S."/>
            <person name="Bunk B."/>
            <person name="Jeske O."/>
            <person name="Meyerdierks A."/>
            <person name="Storesund J.E."/>
            <person name="Kallscheuer N."/>
            <person name="Luecker S."/>
            <person name="Lage O.M."/>
            <person name="Pohl T."/>
            <person name="Merkel B.J."/>
            <person name="Hornburger P."/>
            <person name="Mueller R.-W."/>
            <person name="Bruemmer F."/>
            <person name="Labrenz M."/>
            <person name="Spormann A.M."/>
            <person name="Op den Camp H."/>
            <person name="Overmann J."/>
            <person name="Amann R."/>
            <person name="Jetten M.S.M."/>
            <person name="Mascher T."/>
            <person name="Medema M.H."/>
            <person name="Devos D.P."/>
            <person name="Kaster A.-K."/>
            <person name="Ovreas L."/>
            <person name="Rohde M."/>
            <person name="Galperin M.Y."/>
            <person name="Jogler C."/>
        </authorList>
    </citation>
    <scope>NUCLEOTIDE SEQUENCE [LARGE SCALE GENOMIC DNA]</scope>
    <source>
        <strain evidence="10 11">EC9</strain>
    </source>
</reference>
<feature type="transmembrane region" description="Helical" evidence="8">
    <location>
        <begin position="147"/>
        <end position="166"/>
    </location>
</feature>
<gene>
    <name evidence="10" type="primary">pknB_16</name>
    <name evidence="10" type="ORF">EC9_36540</name>
</gene>
<dbReference type="AlphaFoldDB" id="A0A517M3M2"/>
<protein>
    <recommendedName>
        <fullName evidence="1">non-specific serine/threonine protein kinase</fullName>
        <ecNumber evidence="1">2.7.11.1</ecNumber>
    </recommendedName>
</protein>
<dbReference type="PROSITE" id="PS00107">
    <property type="entry name" value="PROTEIN_KINASE_ATP"/>
    <property type="match status" value="1"/>
</dbReference>
<feature type="domain" description="Protein kinase" evidence="9">
    <location>
        <begin position="249"/>
        <end position="515"/>
    </location>
</feature>
<feature type="binding site" evidence="7">
    <location>
        <position position="278"/>
    </location>
    <ligand>
        <name>ATP</name>
        <dbReference type="ChEBI" id="CHEBI:30616"/>
    </ligand>
</feature>
<feature type="transmembrane region" description="Helical" evidence="8">
    <location>
        <begin position="86"/>
        <end position="106"/>
    </location>
</feature>
<dbReference type="EC" id="2.7.11.1" evidence="1"/>
<dbReference type="InterPro" id="IPR017441">
    <property type="entry name" value="Protein_kinase_ATP_BS"/>
</dbReference>
<keyword evidence="8" id="KW-0472">Membrane</keyword>
<sequence>MASVSESIHVAQTLDGPVETVSKPKVALQPAPQLVTGSGVGLSAETEAVLTDRLRAAGLIMFAGLAIFLVRRLFAINTIDTPLEWVALGMHAIATAICGTIGFRLCMKCPKALAHGRLIELLLFGSTALYFLVLGYAFLLHGARNGFIAPIAPMWIILIFTYALLIPNTWQRAAIVNSIFATMGFGTWFYVYQTCPFFHALTAGNPEIRPGTLEVGLILGIAAITATWGVYTIGRLRRQAFEARQLGQYRLKQMLGSGGMGEVYLAEHMMLKRPCAIKLIRPEKAGDQLAIERFEREVQLTARLTHWNTVEIFDYGHAADGTFYYVMEYLPGLTMEQVVKMHGPMPASRIAFLLSQVCDALVEAHGESLVHRDVKPANIFVAHRGGVSDVAKLLDFGLVKPMTTASDSMDLTRDGTVTGSPLYLSPEQALGDTPDHRSDIYSLGAVAYFLLTGQPPFQGGTPMKILLAQANQQPVPPSEIVDDVPPDLEEIILRCLQKDRGDRFENVQELGDALRQCSVGETWDRDQAKRWWQCNGCPDKKKLDDDVLNLVCV</sequence>
<keyword evidence="4 7" id="KW-0547">Nucleotide-binding</keyword>
<keyword evidence="2" id="KW-0723">Serine/threonine-protein kinase</keyword>